<keyword evidence="3" id="KW-1185">Reference proteome</keyword>
<accession>A0A318SWW4</accession>
<name>A0A318SWW4_9RHOB</name>
<proteinExistence type="predicted"/>
<evidence type="ECO:0000313" key="2">
    <source>
        <dbReference type="EMBL" id="PYE85953.1"/>
    </source>
</evidence>
<dbReference type="Proteomes" id="UP000248311">
    <property type="component" value="Unassembled WGS sequence"/>
</dbReference>
<dbReference type="InterPro" id="IPR007296">
    <property type="entry name" value="DUF403"/>
</dbReference>
<dbReference type="Pfam" id="PF04168">
    <property type="entry name" value="Alpha-E"/>
    <property type="match status" value="1"/>
</dbReference>
<comment type="caution">
    <text evidence="2">The sequence shown here is derived from an EMBL/GenBank/DDBJ whole genome shotgun (WGS) entry which is preliminary data.</text>
</comment>
<dbReference type="PANTHER" id="PTHR34595:SF7">
    <property type="entry name" value="SLL1039 PROTEIN"/>
    <property type="match status" value="1"/>
</dbReference>
<organism evidence="2 3">
    <name type="scientific">Pseudoroseicyclus aestuarii</name>
    <dbReference type="NCBI Taxonomy" id="1795041"/>
    <lineage>
        <taxon>Bacteria</taxon>
        <taxon>Pseudomonadati</taxon>
        <taxon>Pseudomonadota</taxon>
        <taxon>Alphaproteobacteria</taxon>
        <taxon>Rhodobacterales</taxon>
        <taxon>Paracoccaceae</taxon>
        <taxon>Pseudoroseicyclus</taxon>
    </lineage>
</organism>
<dbReference type="AlphaFoldDB" id="A0A318SWW4"/>
<protein>
    <submittedName>
        <fullName evidence="2">Putative alpha-E superfamily protein</fullName>
    </submittedName>
</protein>
<feature type="domain" description="DUF403" evidence="1">
    <location>
        <begin position="4"/>
        <end position="311"/>
    </location>
</feature>
<evidence type="ECO:0000313" key="3">
    <source>
        <dbReference type="Proteomes" id="UP000248311"/>
    </source>
</evidence>
<evidence type="ECO:0000259" key="1">
    <source>
        <dbReference type="Pfam" id="PF04168"/>
    </source>
</evidence>
<sequence length="315" mass="35443">MTILGKTAAGLFWMSRYLERSETGARLVEVGQRMALTRSSSDDEWASVLNTAGVGEGFQAKYGEAVTRDLAIDWMLRDRDNPSSVLASIEAARTNARVVRTALTREVWEAVNESFMTLKAALARRVADRDLSEVLALIRARIAFVRGAMNGTMMRDDRYNFCRLGTFVERADNTARILDVKYYVLLPSASAVGSSLDTVQWETILRSVSAEGSYRHTMGQRVRPRLVAQFLIFDQRMPRSLMFCAEMLCENLDHLAADYGLRGPAHDIADALRQRLKCASVDSIFDEGLHDFLQDFQTRVAALGQQTEMDYRFSL</sequence>
<gene>
    <name evidence="2" type="ORF">DFP88_101627</name>
</gene>
<dbReference type="PANTHER" id="PTHR34595">
    <property type="entry name" value="BLR5612 PROTEIN"/>
    <property type="match status" value="1"/>
</dbReference>
<dbReference type="InterPro" id="IPR051680">
    <property type="entry name" value="ATP-dep_Glu-Cys_Ligase-2"/>
</dbReference>
<dbReference type="EMBL" id="QJTE01000001">
    <property type="protein sequence ID" value="PYE85953.1"/>
    <property type="molecule type" value="Genomic_DNA"/>
</dbReference>
<reference evidence="2 3" key="1">
    <citation type="submission" date="2018-06" db="EMBL/GenBank/DDBJ databases">
        <title>Genomic Encyclopedia of Type Strains, Phase III (KMG-III): the genomes of soil and plant-associated and newly described type strains.</title>
        <authorList>
            <person name="Whitman W."/>
        </authorList>
    </citation>
    <scope>NUCLEOTIDE SEQUENCE [LARGE SCALE GENOMIC DNA]</scope>
    <source>
        <strain evidence="2 3">CECT 9025</strain>
    </source>
</reference>